<organism evidence="3 4">
    <name type="scientific">Cardiosporidium cionae</name>
    <dbReference type="NCBI Taxonomy" id="476202"/>
    <lineage>
        <taxon>Eukaryota</taxon>
        <taxon>Sar</taxon>
        <taxon>Alveolata</taxon>
        <taxon>Apicomplexa</taxon>
        <taxon>Aconoidasida</taxon>
        <taxon>Nephromycida</taxon>
        <taxon>Cardiosporidium</taxon>
    </lineage>
</organism>
<sequence length="217" mass="23752">MQYDKWKWCNVTAHCFLHCFYLSAAAKVLVPVASGCEDIEIVSIVDTLRRAGAVVNVVLASSRDLSASDPLVITAMNGMKMVAEMHIEDVHNDEFDMIVIPGGIPGAEHLSNCKILIKMLRKQKERGGRYAAICASPKLVLEAHGLLDVSETEKMQATSYPAPPFLMENDMRDRVVVSGNCTTSQGPGTAIEFALVLVEQLYGTERAQAIKNDLVSR</sequence>
<feature type="domain" description="DJ-1/PfpI" evidence="2">
    <location>
        <begin position="26"/>
        <end position="200"/>
    </location>
</feature>
<dbReference type="NCBIfam" id="TIGR01383">
    <property type="entry name" value="not_thiJ"/>
    <property type="match status" value="1"/>
</dbReference>
<dbReference type="InterPro" id="IPR006287">
    <property type="entry name" value="DJ-1"/>
</dbReference>
<keyword evidence="4" id="KW-1185">Reference proteome</keyword>
<evidence type="ECO:0000313" key="4">
    <source>
        <dbReference type="Proteomes" id="UP000823046"/>
    </source>
</evidence>
<dbReference type="InterPro" id="IPR029062">
    <property type="entry name" value="Class_I_gatase-like"/>
</dbReference>
<evidence type="ECO:0000259" key="2">
    <source>
        <dbReference type="Pfam" id="PF01965"/>
    </source>
</evidence>
<accession>A0ABQ7J5W4</accession>
<proteinExistence type="predicted"/>
<dbReference type="InterPro" id="IPR050325">
    <property type="entry name" value="Prot/Nucl_acid_deglycase"/>
</dbReference>
<dbReference type="Gene3D" id="3.40.50.880">
    <property type="match status" value="1"/>
</dbReference>
<keyword evidence="1" id="KW-0732">Signal</keyword>
<dbReference type="CDD" id="cd03135">
    <property type="entry name" value="GATase1_DJ-1"/>
    <property type="match status" value="1"/>
</dbReference>
<dbReference type="PANTHER" id="PTHR48094">
    <property type="entry name" value="PROTEIN/NUCLEIC ACID DEGLYCASE DJ-1-RELATED"/>
    <property type="match status" value="1"/>
</dbReference>
<feature type="chain" id="PRO_5047008944" evidence="1">
    <location>
        <begin position="26"/>
        <end position="217"/>
    </location>
</feature>
<feature type="signal peptide" evidence="1">
    <location>
        <begin position="1"/>
        <end position="25"/>
    </location>
</feature>
<protein>
    <submittedName>
        <fullName evidence="3">DJ-1 family protein</fullName>
    </submittedName>
</protein>
<dbReference type="InterPro" id="IPR002818">
    <property type="entry name" value="DJ-1/PfpI"/>
</dbReference>
<dbReference type="PANTHER" id="PTHR48094:SF12">
    <property type="entry name" value="PARKINSON DISEASE PROTEIN 7 HOMOLOG"/>
    <property type="match status" value="1"/>
</dbReference>
<dbReference type="Proteomes" id="UP000823046">
    <property type="component" value="Unassembled WGS sequence"/>
</dbReference>
<name>A0ABQ7J5W4_9APIC</name>
<dbReference type="Pfam" id="PF01965">
    <property type="entry name" value="DJ-1_PfpI"/>
    <property type="match status" value="1"/>
</dbReference>
<comment type="caution">
    <text evidence="3">The sequence shown here is derived from an EMBL/GenBank/DDBJ whole genome shotgun (WGS) entry which is preliminary data.</text>
</comment>
<gene>
    <name evidence="3" type="ORF">IE077_001145</name>
</gene>
<dbReference type="SUPFAM" id="SSF52317">
    <property type="entry name" value="Class I glutamine amidotransferase-like"/>
    <property type="match status" value="1"/>
</dbReference>
<reference evidence="3 4" key="1">
    <citation type="journal article" date="2020" name="bioRxiv">
        <title>Metabolic contributions of an alphaproteobacterial endosymbiont in the apicomplexan Cardiosporidium cionae.</title>
        <authorList>
            <person name="Hunter E.S."/>
            <person name="Paight C.J."/>
            <person name="Lane C.E."/>
        </authorList>
    </citation>
    <scope>NUCLEOTIDE SEQUENCE [LARGE SCALE GENOMIC DNA]</scope>
    <source>
        <strain evidence="3">ESH_2018</strain>
    </source>
</reference>
<evidence type="ECO:0000256" key="1">
    <source>
        <dbReference type="SAM" id="SignalP"/>
    </source>
</evidence>
<dbReference type="EMBL" id="JADAQX010000799">
    <property type="protein sequence ID" value="KAF8819353.1"/>
    <property type="molecule type" value="Genomic_DNA"/>
</dbReference>
<evidence type="ECO:0000313" key="3">
    <source>
        <dbReference type="EMBL" id="KAF8819353.1"/>
    </source>
</evidence>